<name>A0AAV4X5Q1_9ARAC</name>
<evidence type="ECO:0000313" key="2">
    <source>
        <dbReference type="Proteomes" id="UP001054837"/>
    </source>
</evidence>
<accession>A0AAV4X5Q1</accession>
<organism evidence="1 2">
    <name type="scientific">Caerostris darwini</name>
    <dbReference type="NCBI Taxonomy" id="1538125"/>
    <lineage>
        <taxon>Eukaryota</taxon>
        <taxon>Metazoa</taxon>
        <taxon>Ecdysozoa</taxon>
        <taxon>Arthropoda</taxon>
        <taxon>Chelicerata</taxon>
        <taxon>Arachnida</taxon>
        <taxon>Araneae</taxon>
        <taxon>Araneomorphae</taxon>
        <taxon>Entelegynae</taxon>
        <taxon>Araneoidea</taxon>
        <taxon>Araneidae</taxon>
        <taxon>Caerostris</taxon>
    </lineage>
</organism>
<reference evidence="1 2" key="1">
    <citation type="submission" date="2021-06" db="EMBL/GenBank/DDBJ databases">
        <title>Caerostris darwini draft genome.</title>
        <authorList>
            <person name="Kono N."/>
            <person name="Arakawa K."/>
        </authorList>
    </citation>
    <scope>NUCLEOTIDE SEQUENCE [LARGE SCALE GENOMIC DNA]</scope>
</reference>
<evidence type="ECO:0000313" key="1">
    <source>
        <dbReference type="EMBL" id="GIY89326.1"/>
    </source>
</evidence>
<keyword evidence="2" id="KW-1185">Reference proteome</keyword>
<dbReference type="Proteomes" id="UP001054837">
    <property type="component" value="Unassembled WGS sequence"/>
</dbReference>
<dbReference type="EMBL" id="BPLQ01015594">
    <property type="protein sequence ID" value="GIY89326.1"/>
    <property type="molecule type" value="Genomic_DNA"/>
</dbReference>
<gene>
    <name evidence="1" type="ORF">CDAR_59641</name>
</gene>
<protein>
    <submittedName>
        <fullName evidence="1">Uncharacterized protein</fullName>
    </submittedName>
</protein>
<comment type="caution">
    <text evidence="1">The sequence shown here is derived from an EMBL/GenBank/DDBJ whole genome shotgun (WGS) entry which is preliminary data.</text>
</comment>
<dbReference type="AlphaFoldDB" id="A0AAV4X5Q1"/>
<sequence>MGGHSNEILSIVVNGKTPTGQVQITLSAYCGLGETTSLSQCLYKFSMCSGRRERVVGALRTGSVASERPALRNHTHIPLPGMADTNGGGVFLSATDKLAAMCPAC</sequence>
<proteinExistence type="predicted"/>